<proteinExistence type="predicted"/>
<dbReference type="RefSeq" id="WP_092854131.1">
    <property type="nucleotide sequence ID" value="NZ_FOYU01000001.1"/>
</dbReference>
<dbReference type="GO" id="GO:0005524">
    <property type="term" value="F:ATP binding"/>
    <property type="evidence" value="ECO:0007669"/>
    <property type="project" value="UniProtKB-KW"/>
</dbReference>
<dbReference type="GO" id="GO:0016301">
    <property type="term" value="F:kinase activity"/>
    <property type="evidence" value="ECO:0007669"/>
    <property type="project" value="UniProtKB-KW"/>
</dbReference>
<dbReference type="InterPro" id="IPR000550">
    <property type="entry name" value="Hppk"/>
</dbReference>
<evidence type="ECO:0000256" key="6">
    <source>
        <dbReference type="ARBA" id="ARBA00022840"/>
    </source>
</evidence>
<evidence type="ECO:0000256" key="4">
    <source>
        <dbReference type="ARBA" id="ARBA00022741"/>
    </source>
</evidence>
<dbReference type="EMBL" id="FOYU01000001">
    <property type="protein sequence ID" value="SFR36227.1"/>
    <property type="molecule type" value="Genomic_DNA"/>
</dbReference>
<comment type="pathway">
    <text evidence="1">Cofactor biosynthesis; tetrahydrofolate biosynthesis; 2-amino-4-hydroxy-6-hydroxymethyl-7,8-dihydropteridine diphosphate from 7,8-dihydroneopterin triphosphate: step 4/4.</text>
</comment>
<evidence type="ECO:0000256" key="5">
    <source>
        <dbReference type="ARBA" id="ARBA00022777"/>
    </source>
</evidence>
<evidence type="ECO:0000313" key="10">
    <source>
        <dbReference type="Proteomes" id="UP000199424"/>
    </source>
</evidence>
<dbReference type="NCBIfam" id="TIGR01498">
    <property type="entry name" value="folK"/>
    <property type="match status" value="1"/>
</dbReference>
<dbReference type="GO" id="GO:0003848">
    <property type="term" value="F:2-amino-4-hydroxy-6-hydroxymethyldihydropteridine diphosphokinase activity"/>
    <property type="evidence" value="ECO:0007669"/>
    <property type="project" value="UniProtKB-EC"/>
</dbReference>
<sequence>MSWVWFGIGSNRDREHFIKAGICALHDTFASEQRPLFVSRVFESDSVGFTGSRFYNLVACVETDLSINEIQTICKTIEKAHGHDGSATRFSPRTLDIDMLMYDTVVSAAPVQLPRAEILTNAFVLWPLAELSPDVRHPITNKTFTEHWSNYSGEQKLEPISLAFEPLPYLIIDHSH</sequence>
<dbReference type="Pfam" id="PF01288">
    <property type="entry name" value="HPPK"/>
    <property type="match status" value="1"/>
</dbReference>
<keyword evidence="10" id="KW-1185">Reference proteome</keyword>
<reference evidence="10" key="1">
    <citation type="submission" date="2016-10" db="EMBL/GenBank/DDBJ databases">
        <authorList>
            <person name="Varghese N."/>
            <person name="Submissions S."/>
        </authorList>
    </citation>
    <scope>NUCLEOTIDE SEQUENCE [LARGE SCALE GENOMIC DNA]</scope>
    <source>
        <strain evidence="10">CGMCC 1.7285</strain>
    </source>
</reference>
<name>A0A1I6G2C9_9GAMM</name>
<keyword evidence="7" id="KW-0289">Folate biosynthesis</keyword>
<dbReference type="PANTHER" id="PTHR43071">
    <property type="entry name" value="2-AMINO-4-HYDROXY-6-HYDROXYMETHYLDIHYDROPTERIDINE PYROPHOSPHOKINASE"/>
    <property type="match status" value="1"/>
</dbReference>
<dbReference type="GO" id="GO:0046656">
    <property type="term" value="P:folic acid biosynthetic process"/>
    <property type="evidence" value="ECO:0007669"/>
    <property type="project" value="UniProtKB-KW"/>
</dbReference>
<dbReference type="CDD" id="cd00483">
    <property type="entry name" value="HPPK"/>
    <property type="match status" value="1"/>
</dbReference>
<evidence type="ECO:0000259" key="8">
    <source>
        <dbReference type="Pfam" id="PF01288"/>
    </source>
</evidence>
<dbReference type="Gene3D" id="3.30.70.560">
    <property type="entry name" value="7,8-Dihydro-6-hydroxymethylpterin-pyrophosphokinase HPPK"/>
    <property type="match status" value="1"/>
</dbReference>
<dbReference type="InterPro" id="IPR035907">
    <property type="entry name" value="Hppk_sf"/>
</dbReference>
<evidence type="ECO:0000313" key="9">
    <source>
        <dbReference type="EMBL" id="SFR36227.1"/>
    </source>
</evidence>
<keyword evidence="3" id="KW-0808">Transferase</keyword>
<organism evidence="9 10">
    <name type="scientific">Pseudidiomarina maritima</name>
    <dbReference type="NCBI Taxonomy" id="519453"/>
    <lineage>
        <taxon>Bacteria</taxon>
        <taxon>Pseudomonadati</taxon>
        <taxon>Pseudomonadota</taxon>
        <taxon>Gammaproteobacteria</taxon>
        <taxon>Alteromonadales</taxon>
        <taxon>Idiomarinaceae</taxon>
        <taxon>Pseudidiomarina</taxon>
    </lineage>
</organism>
<evidence type="ECO:0000256" key="7">
    <source>
        <dbReference type="ARBA" id="ARBA00022909"/>
    </source>
</evidence>
<dbReference type="SUPFAM" id="SSF55083">
    <property type="entry name" value="6-hydroxymethyl-7,8-dihydropterin pyrophosphokinase, HPPK"/>
    <property type="match status" value="1"/>
</dbReference>
<dbReference type="UniPathway" id="UPA00077">
    <property type="reaction ID" value="UER00155"/>
</dbReference>
<evidence type="ECO:0000256" key="3">
    <source>
        <dbReference type="ARBA" id="ARBA00022679"/>
    </source>
</evidence>
<evidence type="ECO:0000256" key="1">
    <source>
        <dbReference type="ARBA" id="ARBA00005051"/>
    </source>
</evidence>
<keyword evidence="6" id="KW-0067">ATP-binding</keyword>
<dbReference type="AlphaFoldDB" id="A0A1I6G2C9"/>
<keyword evidence="4" id="KW-0547">Nucleotide-binding</keyword>
<accession>A0A1I6G2C9</accession>
<dbReference type="PANTHER" id="PTHR43071:SF2">
    <property type="entry name" value="2-AMINO-4-HYDROXY-6-HYDROXYMETHYLDIHYDROPTERIDINE PYROPHOSPHOKINASE"/>
    <property type="match status" value="1"/>
</dbReference>
<dbReference type="Proteomes" id="UP000199424">
    <property type="component" value="Unassembled WGS sequence"/>
</dbReference>
<dbReference type="EC" id="2.7.6.3" evidence="2"/>
<protein>
    <recommendedName>
        <fullName evidence="2">2-amino-4-hydroxy-6-hydroxymethyldihydropteridine diphosphokinase</fullName>
        <ecNumber evidence="2">2.7.6.3</ecNumber>
    </recommendedName>
</protein>
<evidence type="ECO:0000256" key="2">
    <source>
        <dbReference type="ARBA" id="ARBA00013253"/>
    </source>
</evidence>
<keyword evidence="5 9" id="KW-0418">Kinase</keyword>
<gene>
    <name evidence="9" type="ORF">SAMN04488070_0034</name>
</gene>
<feature type="domain" description="7,8-dihydro-6-hydroxymethylpterin-pyrophosphokinase" evidence="8">
    <location>
        <begin position="6"/>
        <end position="133"/>
    </location>
</feature>
<dbReference type="GO" id="GO:0046654">
    <property type="term" value="P:tetrahydrofolate biosynthetic process"/>
    <property type="evidence" value="ECO:0007669"/>
    <property type="project" value="UniProtKB-UniPathway"/>
</dbReference>